<protein>
    <recommendedName>
        <fullName evidence="8">ABC transmembrane type-1 domain-containing protein</fullName>
    </recommendedName>
</protein>
<comment type="caution">
    <text evidence="9">The sequence shown here is derived from an EMBL/GenBank/DDBJ whole genome shotgun (WGS) entry which is preliminary data.</text>
</comment>
<feature type="domain" description="ABC transmembrane type-1" evidence="8">
    <location>
        <begin position="2"/>
        <end position="64"/>
    </location>
</feature>
<sequence length="65" mass="7379">FMLTGTFFIEIIFYWPGLGTYTTMAILAVDHPVIMGVTLLVAFFYVLTNLVVDLLQALIDPRIRL</sequence>
<keyword evidence="5 7" id="KW-1133">Transmembrane helix</keyword>
<keyword evidence="2" id="KW-0813">Transport</keyword>
<dbReference type="Pfam" id="PF00528">
    <property type="entry name" value="BPD_transp_1"/>
    <property type="match status" value="1"/>
</dbReference>
<feature type="transmembrane region" description="Helical" evidence="7">
    <location>
        <begin position="7"/>
        <end position="27"/>
    </location>
</feature>
<reference evidence="9" key="1">
    <citation type="journal article" date="2014" name="Front. Microbiol.">
        <title>High frequency of phylogenetically diverse reductive dehalogenase-homologous genes in deep subseafloor sedimentary metagenomes.</title>
        <authorList>
            <person name="Kawai M."/>
            <person name="Futagami T."/>
            <person name="Toyoda A."/>
            <person name="Takaki Y."/>
            <person name="Nishi S."/>
            <person name="Hori S."/>
            <person name="Arai W."/>
            <person name="Tsubouchi T."/>
            <person name="Morono Y."/>
            <person name="Uchiyama I."/>
            <person name="Ito T."/>
            <person name="Fujiyama A."/>
            <person name="Inagaki F."/>
            <person name="Takami H."/>
        </authorList>
    </citation>
    <scope>NUCLEOTIDE SEQUENCE</scope>
    <source>
        <strain evidence="9">Expedition CK06-06</strain>
    </source>
</reference>
<evidence type="ECO:0000259" key="8">
    <source>
        <dbReference type="Pfam" id="PF00528"/>
    </source>
</evidence>
<dbReference type="GO" id="GO:0005886">
    <property type="term" value="C:plasma membrane"/>
    <property type="evidence" value="ECO:0007669"/>
    <property type="project" value="UniProtKB-SubCell"/>
</dbReference>
<evidence type="ECO:0000256" key="2">
    <source>
        <dbReference type="ARBA" id="ARBA00022448"/>
    </source>
</evidence>
<accession>X1U421</accession>
<organism evidence="9">
    <name type="scientific">marine sediment metagenome</name>
    <dbReference type="NCBI Taxonomy" id="412755"/>
    <lineage>
        <taxon>unclassified sequences</taxon>
        <taxon>metagenomes</taxon>
        <taxon>ecological metagenomes</taxon>
    </lineage>
</organism>
<keyword evidence="3" id="KW-1003">Cell membrane</keyword>
<evidence type="ECO:0000256" key="3">
    <source>
        <dbReference type="ARBA" id="ARBA00022475"/>
    </source>
</evidence>
<dbReference type="PANTHER" id="PTHR43163:SF6">
    <property type="entry name" value="DIPEPTIDE TRANSPORT SYSTEM PERMEASE PROTEIN DPPB-RELATED"/>
    <property type="match status" value="1"/>
</dbReference>
<feature type="non-terminal residue" evidence="9">
    <location>
        <position position="1"/>
    </location>
</feature>
<evidence type="ECO:0000256" key="1">
    <source>
        <dbReference type="ARBA" id="ARBA00004651"/>
    </source>
</evidence>
<proteinExistence type="predicted"/>
<evidence type="ECO:0000256" key="4">
    <source>
        <dbReference type="ARBA" id="ARBA00022692"/>
    </source>
</evidence>
<dbReference type="GO" id="GO:0055085">
    <property type="term" value="P:transmembrane transport"/>
    <property type="evidence" value="ECO:0007669"/>
    <property type="project" value="InterPro"/>
</dbReference>
<keyword evidence="4 7" id="KW-0812">Transmembrane</keyword>
<dbReference type="AlphaFoldDB" id="X1U421"/>
<feature type="transmembrane region" description="Helical" evidence="7">
    <location>
        <begin position="33"/>
        <end position="55"/>
    </location>
</feature>
<evidence type="ECO:0000256" key="5">
    <source>
        <dbReference type="ARBA" id="ARBA00022989"/>
    </source>
</evidence>
<dbReference type="EMBL" id="BARW01023669">
    <property type="protein sequence ID" value="GAI98381.1"/>
    <property type="molecule type" value="Genomic_DNA"/>
</dbReference>
<keyword evidence="6 7" id="KW-0472">Membrane</keyword>
<comment type="subcellular location">
    <subcellularLocation>
        <location evidence="1">Cell membrane</location>
        <topology evidence="1">Multi-pass membrane protein</topology>
    </subcellularLocation>
</comment>
<evidence type="ECO:0000256" key="7">
    <source>
        <dbReference type="SAM" id="Phobius"/>
    </source>
</evidence>
<evidence type="ECO:0000313" key="9">
    <source>
        <dbReference type="EMBL" id="GAI98381.1"/>
    </source>
</evidence>
<gene>
    <name evidence="9" type="ORF">S12H4_39204</name>
</gene>
<dbReference type="PANTHER" id="PTHR43163">
    <property type="entry name" value="DIPEPTIDE TRANSPORT SYSTEM PERMEASE PROTEIN DPPB-RELATED"/>
    <property type="match status" value="1"/>
</dbReference>
<name>X1U421_9ZZZZ</name>
<evidence type="ECO:0000256" key="6">
    <source>
        <dbReference type="ARBA" id="ARBA00023136"/>
    </source>
</evidence>
<dbReference type="InterPro" id="IPR000515">
    <property type="entry name" value="MetI-like"/>
</dbReference>